<dbReference type="GO" id="GO:0016747">
    <property type="term" value="F:acyltransferase activity, transferring groups other than amino-acyl groups"/>
    <property type="evidence" value="ECO:0007669"/>
    <property type="project" value="InterPro"/>
</dbReference>
<keyword evidence="1" id="KW-0812">Transmembrane</keyword>
<keyword evidence="3" id="KW-0012">Acyltransferase</keyword>
<feature type="transmembrane region" description="Helical" evidence="1">
    <location>
        <begin position="220"/>
        <end position="238"/>
    </location>
</feature>
<name>A0A919V932_9ACTN</name>
<dbReference type="Proteomes" id="UP000606172">
    <property type="component" value="Unassembled WGS sequence"/>
</dbReference>
<dbReference type="AlphaFoldDB" id="A0A919V932"/>
<gene>
    <name evidence="3" type="ORF">Ssi02_41030</name>
</gene>
<dbReference type="GO" id="GO:0016020">
    <property type="term" value="C:membrane"/>
    <property type="evidence" value="ECO:0007669"/>
    <property type="project" value="TreeGrafter"/>
</dbReference>
<feature type="transmembrane region" description="Helical" evidence="1">
    <location>
        <begin position="318"/>
        <end position="337"/>
    </location>
</feature>
<protein>
    <submittedName>
        <fullName evidence="3">Acyltransferase</fullName>
    </submittedName>
</protein>
<feature type="transmembrane region" description="Helical" evidence="1">
    <location>
        <begin position="258"/>
        <end position="278"/>
    </location>
</feature>
<evidence type="ECO:0000259" key="2">
    <source>
        <dbReference type="Pfam" id="PF01757"/>
    </source>
</evidence>
<proteinExistence type="predicted"/>
<organism evidence="3 4">
    <name type="scientific">Sinosporangium siamense</name>
    <dbReference type="NCBI Taxonomy" id="1367973"/>
    <lineage>
        <taxon>Bacteria</taxon>
        <taxon>Bacillati</taxon>
        <taxon>Actinomycetota</taxon>
        <taxon>Actinomycetes</taxon>
        <taxon>Streptosporangiales</taxon>
        <taxon>Streptosporangiaceae</taxon>
        <taxon>Sinosporangium</taxon>
    </lineage>
</organism>
<dbReference type="Pfam" id="PF01757">
    <property type="entry name" value="Acyl_transf_3"/>
    <property type="match status" value="1"/>
</dbReference>
<reference evidence="3" key="1">
    <citation type="submission" date="2021-01" db="EMBL/GenBank/DDBJ databases">
        <title>Whole genome shotgun sequence of Sinosporangium siamense NBRC 109515.</title>
        <authorList>
            <person name="Komaki H."/>
            <person name="Tamura T."/>
        </authorList>
    </citation>
    <scope>NUCLEOTIDE SEQUENCE</scope>
    <source>
        <strain evidence="3">NBRC 109515</strain>
    </source>
</reference>
<dbReference type="InterPro" id="IPR050879">
    <property type="entry name" value="Acyltransferase_3"/>
</dbReference>
<dbReference type="EMBL" id="BOOW01000027">
    <property type="protein sequence ID" value="GII93872.1"/>
    <property type="molecule type" value="Genomic_DNA"/>
</dbReference>
<evidence type="ECO:0000313" key="4">
    <source>
        <dbReference type="Proteomes" id="UP000606172"/>
    </source>
</evidence>
<feature type="transmembrane region" description="Helical" evidence="1">
    <location>
        <begin position="143"/>
        <end position="163"/>
    </location>
</feature>
<evidence type="ECO:0000313" key="3">
    <source>
        <dbReference type="EMBL" id="GII93872.1"/>
    </source>
</evidence>
<feature type="transmembrane region" description="Helical" evidence="1">
    <location>
        <begin position="53"/>
        <end position="77"/>
    </location>
</feature>
<feature type="transmembrane region" description="Helical" evidence="1">
    <location>
        <begin position="170"/>
        <end position="188"/>
    </location>
</feature>
<feature type="transmembrane region" description="Helical" evidence="1">
    <location>
        <begin position="89"/>
        <end position="109"/>
    </location>
</feature>
<keyword evidence="3" id="KW-0808">Transferase</keyword>
<dbReference type="PANTHER" id="PTHR23028:SF53">
    <property type="entry name" value="ACYL_TRANSF_3 DOMAIN-CONTAINING PROTEIN"/>
    <property type="match status" value="1"/>
</dbReference>
<accession>A0A919V932</accession>
<dbReference type="GO" id="GO:0009103">
    <property type="term" value="P:lipopolysaccharide biosynthetic process"/>
    <property type="evidence" value="ECO:0007669"/>
    <property type="project" value="TreeGrafter"/>
</dbReference>
<dbReference type="RefSeq" id="WP_204027586.1">
    <property type="nucleotide sequence ID" value="NZ_BOOW01000027.1"/>
</dbReference>
<keyword evidence="1" id="KW-0472">Membrane</keyword>
<feature type="transmembrane region" description="Helical" evidence="1">
    <location>
        <begin position="290"/>
        <end position="312"/>
    </location>
</feature>
<keyword evidence="4" id="KW-1185">Reference proteome</keyword>
<feature type="transmembrane region" description="Helical" evidence="1">
    <location>
        <begin position="12"/>
        <end position="33"/>
    </location>
</feature>
<evidence type="ECO:0000256" key="1">
    <source>
        <dbReference type="SAM" id="Phobius"/>
    </source>
</evidence>
<feature type="transmembrane region" description="Helical" evidence="1">
    <location>
        <begin position="194"/>
        <end position="213"/>
    </location>
</feature>
<feature type="domain" description="Acyltransferase 3" evidence="2">
    <location>
        <begin position="14"/>
        <end position="338"/>
    </location>
</feature>
<keyword evidence="1" id="KW-1133">Transmembrane helix</keyword>
<sequence length="383" mass="41697">MTRPVAQGDGRLLELDLLRFGAALAVVAFHYLVAFNSVWGQRPAQLFPEVATLAGLGILGVELFFIISGFVILMSVWGRGVGEFAVSRVVRLFPAYWLSVLAVAGVYGLTSATALDPKFSLRDYLVNLTMVQRGVGVADANGVYWSLWVELRFYVLISLLVLVGVTMKRCVAFMAAWLVASVFAAGLESKLLDLILMPKYAPYFIAGMALYLIYRFGSSLLLWGLVVVSWALAVLSATNRVEGRAKLVGIAAMPVPEWTVVVTVTVMFVLMALVAVGGLRKARWRGWAPLGAITYPLYLFHTPVAVLMIPALRGQMPPWAAATLTTATAIALSYLVYRLAEQPLQRMLKPRLGASLKFLRSDGLAPHTLSSSGDKRTEKASVP</sequence>
<comment type="caution">
    <text evidence="3">The sequence shown here is derived from an EMBL/GenBank/DDBJ whole genome shotgun (WGS) entry which is preliminary data.</text>
</comment>
<dbReference type="InterPro" id="IPR002656">
    <property type="entry name" value="Acyl_transf_3_dom"/>
</dbReference>
<dbReference type="PANTHER" id="PTHR23028">
    <property type="entry name" value="ACETYLTRANSFERASE"/>
    <property type="match status" value="1"/>
</dbReference>